<gene>
    <name evidence="5" type="ORF">HMPREF9249_01418</name>
</gene>
<proteinExistence type="predicted"/>
<dbReference type="EMBL" id="AGZG01000076">
    <property type="protein sequence ID" value="EKB67896.1"/>
    <property type="molecule type" value="Genomic_DNA"/>
</dbReference>
<sequence length="455" mass="50590">MSFNTKFNGKQKFGFRKLSVGLAAVALSTTFFLSNSQLVHADTNTATNEEQTQQDSQKSNQEQSNNTIQSTQADPSNQNNQSSAKDSPNQEKTKQQTVEITAFHTDEKGNNASEIKKDESASLMAGQGLLKETKTFSWNGQIKGSSDSETEQTKTISYVINHIYANGSQKSNTPFASDEVMLKLKSEDSGQSWTQYSIDNGKTWNALAQAYTVTVSPNKNANAKYVADLVNIVTPDKIRLNNQHQFIIASSTPDGTHYELTIPYYITQHADVRFYDDTDKTDQAINKLLNDNGFQLSMTSDEAGQGLSADYQNKDDQSANTPIQFSRVEEALALFKNKHYKIEKVSGANATLKTDSSIGFGNFDNNENVDQHFIIYLVHETQIEKQTATVREEVKGYYVNGLKSQNFSGINNPDVAVPKNDETPTPNVVKEVIYSRSRVVDLVKDPQGTETNWSQ</sequence>
<dbReference type="HOGENOM" id="CLU_601022_0_0_9"/>
<keyword evidence="1 3" id="KW-0732">Signal</keyword>
<dbReference type="NCBIfam" id="TIGR01168">
    <property type="entry name" value="YSIRK_signal"/>
    <property type="match status" value="1"/>
</dbReference>
<accession>K1MK33</accession>
<evidence type="ECO:0000313" key="6">
    <source>
        <dbReference type="Proteomes" id="UP000004722"/>
    </source>
</evidence>
<feature type="compositionally biased region" description="Low complexity" evidence="2">
    <location>
        <begin position="44"/>
        <end position="55"/>
    </location>
</feature>
<name>K1MK33_9LACO</name>
<feature type="domain" description="YSIRK Gram-positive signal peptide" evidence="4">
    <location>
        <begin position="10"/>
        <end position="33"/>
    </location>
</feature>
<reference evidence="5 6" key="1">
    <citation type="submission" date="2012-07" db="EMBL/GenBank/DDBJ databases">
        <title>The Genome Sequence of Lactobacillus crispatus FB077-07.</title>
        <authorList>
            <consortium name="The Broad Institute Genome Sequencing Platform"/>
            <person name="Earl A."/>
            <person name="Ward D."/>
            <person name="Feldgarden M."/>
            <person name="Gevers D."/>
            <person name="Saerens B."/>
            <person name="Vaneechoutte M."/>
            <person name="Walker B."/>
            <person name="Young S.K."/>
            <person name="Zeng Q."/>
            <person name="Gargeya S."/>
            <person name="Fitzgerald M."/>
            <person name="Haas B."/>
            <person name="Abouelleil A."/>
            <person name="Alvarado L."/>
            <person name="Arachchi H.M."/>
            <person name="Berlin A.M."/>
            <person name="Chapman S.B."/>
            <person name="Goldberg J."/>
            <person name="Griggs A."/>
            <person name="Gujja S."/>
            <person name="Hansen M."/>
            <person name="Howarth C."/>
            <person name="Imamovic A."/>
            <person name="Larimer J."/>
            <person name="McCowen C."/>
            <person name="Montmayeur A."/>
            <person name="Murphy C."/>
            <person name="Neiman D."/>
            <person name="Pearson M."/>
            <person name="Priest M."/>
            <person name="Roberts A."/>
            <person name="Saif S."/>
            <person name="Shea T."/>
            <person name="Sisk P."/>
            <person name="Sykes S."/>
            <person name="Wortman J."/>
            <person name="Nusbaum C."/>
            <person name="Birren B."/>
        </authorList>
    </citation>
    <scope>NUCLEOTIDE SEQUENCE [LARGE SCALE GENOMIC DNA]</scope>
    <source>
        <strain evidence="5 6">FB077-07</strain>
    </source>
</reference>
<feature type="compositionally biased region" description="Basic and acidic residues" evidence="2">
    <location>
        <begin position="104"/>
        <end position="120"/>
    </location>
</feature>
<organism evidence="5 6">
    <name type="scientific">Lactobacillus crispatus FB077-07</name>
    <dbReference type="NCBI Taxonomy" id="883092"/>
    <lineage>
        <taxon>Bacteria</taxon>
        <taxon>Bacillati</taxon>
        <taxon>Bacillota</taxon>
        <taxon>Bacilli</taxon>
        <taxon>Lactobacillales</taxon>
        <taxon>Lactobacillaceae</taxon>
        <taxon>Lactobacillus</taxon>
    </lineage>
</organism>
<comment type="caution">
    <text evidence="5">The sequence shown here is derived from an EMBL/GenBank/DDBJ whole genome shotgun (WGS) entry which is preliminary data.</text>
</comment>
<dbReference type="Proteomes" id="UP000004722">
    <property type="component" value="Unassembled WGS sequence"/>
</dbReference>
<evidence type="ECO:0000313" key="5">
    <source>
        <dbReference type="EMBL" id="EKB67896.1"/>
    </source>
</evidence>
<dbReference type="RefSeq" id="WP_005729566.1">
    <property type="nucleotide sequence ID" value="NZ_JH932273.1"/>
</dbReference>
<dbReference type="PATRIC" id="fig|883092.3.peg.1408"/>
<evidence type="ECO:0000256" key="1">
    <source>
        <dbReference type="ARBA" id="ARBA00022729"/>
    </source>
</evidence>
<protein>
    <submittedName>
        <fullName evidence="5">YSIRK family Gram-positive signal peptide</fullName>
    </submittedName>
</protein>
<dbReference type="InterPro" id="IPR005877">
    <property type="entry name" value="YSIRK_signal_dom"/>
</dbReference>
<feature type="region of interest" description="Disordered" evidence="2">
    <location>
        <begin position="101"/>
        <end position="120"/>
    </location>
</feature>
<feature type="signal peptide" evidence="3">
    <location>
        <begin position="1"/>
        <end position="41"/>
    </location>
</feature>
<evidence type="ECO:0000256" key="2">
    <source>
        <dbReference type="SAM" id="MobiDB-lite"/>
    </source>
</evidence>
<evidence type="ECO:0000259" key="4">
    <source>
        <dbReference type="Pfam" id="PF04650"/>
    </source>
</evidence>
<feature type="compositionally biased region" description="Polar residues" evidence="2">
    <location>
        <begin position="56"/>
        <end position="87"/>
    </location>
</feature>
<evidence type="ECO:0000256" key="3">
    <source>
        <dbReference type="SAM" id="SignalP"/>
    </source>
</evidence>
<dbReference type="Pfam" id="PF04650">
    <property type="entry name" value="YSIRK_signal"/>
    <property type="match status" value="1"/>
</dbReference>
<feature type="chain" id="PRO_5003851219" evidence="3">
    <location>
        <begin position="42"/>
        <end position="455"/>
    </location>
</feature>
<feature type="region of interest" description="Disordered" evidence="2">
    <location>
        <begin position="44"/>
        <end position="96"/>
    </location>
</feature>
<dbReference type="AlphaFoldDB" id="K1MK33"/>